<evidence type="ECO:0000313" key="1">
    <source>
        <dbReference type="EMBL" id="CAD9494831.1"/>
    </source>
</evidence>
<reference evidence="1" key="1">
    <citation type="submission" date="2021-01" db="EMBL/GenBank/DDBJ databases">
        <authorList>
            <person name="Corre E."/>
            <person name="Pelletier E."/>
            <person name="Niang G."/>
            <person name="Scheremetjew M."/>
            <person name="Finn R."/>
            <person name="Kale V."/>
            <person name="Holt S."/>
            <person name="Cochrane G."/>
            <person name="Meng A."/>
            <person name="Brown T."/>
            <person name="Cohen L."/>
        </authorList>
    </citation>
    <scope>NUCLEOTIDE SEQUENCE</scope>
    <source>
        <strain evidence="1">CCMP1381</strain>
    </source>
</reference>
<protein>
    <submittedName>
        <fullName evidence="1">Uncharacterized protein</fullName>
    </submittedName>
</protein>
<accession>A0A7S2HML0</accession>
<name>A0A7S2HML0_9STRA</name>
<proteinExistence type="predicted"/>
<organism evidence="1">
    <name type="scientific">Octactis speculum</name>
    <dbReference type="NCBI Taxonomy" id="3111310"/>
    <lineage>
        <taxon>Eukaryota</taxon>
        <taxon>Sar</taxon>
        <taxon>Stramenopiles</taxon>
        <taxon>Ochrophyta</taxon>
        <taxon>Dictyochophyceae</taxon>
        <taxon>Dictyochales</taxon>
        <taxon>Dictyochaceae</taxon>
        <taxon>Octactis</taxon>
    </lineage>
</organism>
<dbReference type="AlphaFoldDB" id="A0A7S2HML0"/>
<dbReference type="EMBL" id="HBGS01062644">
    <property type="protein sequence ID" value="CAD9494831.1"/>
    <property type="molecule type" value="Transcribed_RNA"/>
</dbReference>
<gene>
    <name evidence="1" type="ORF">DSPE1174_LOCUS32626</name>
</gene>
<sequence>MKAGHGNAIVIHCPETQRREPHDFSLEGTSEGNLEDTAFVLWLEEESRDEPVIGNANSYGERINNDSFTTREKLMMVIPLQPLPPINLGYHERISPCNGQYVIAIIIIRDARSEAGNEHRSLEQGFLWVQLEQTKKAPYKCPIGTHNISVLT</sequence>